<protein>
    <submittedName>
        <fullName evidence="1">Uncharacterized protein</fullName>
    </submittedName>
</protein>
<name>A0AAD1XIY1_EUPCR</name>
<evidence type="ECO:0000313" key="2">
    <source>
        <dbReference type="Proteomes" id="UP001295684"/>
    </source>
</evidence>
<dbReference type="AlphaFoldDB" id="A0AAD1XIY1"/>
<sequence>MSSSSLVFNIFCYLVFPNILNDCSKNIDFEGINKQATMHWMDDYWEWKSHKSIKINSRNLFSWKRNRPGRGLVLIRDVDNLRELQTKHASVCSRRCPCSMLTDPLTNCTGMMKSKANTKPLELVEQAMFLRSKRANL</sequence>
<keyword evidence="2" id="KW-1185">Reference proteome</keyword>
<gene>
    <name evidence="1" type="ORF">ECRASSUSDP1_LOCUS14766</name>
</gene>
<proteinExistence type="predicted"/>
<comment type="caution">
    <text evidence="1">The sequence shown here is derived from an EMBL/GenBank/DDBJ whole genome shotgun (WGS) entry which is preliminary data.</text>
</comment>
<reference evidence="1" key="1">
    <citation type="submission" date="2023-07" db="EMBL/GenBank/DDBJ databases">
        <authorList>
            <consortium name="AG Swart"/>
            <person name="Singh M."/>
            <person name="Singh A."/>
            <person name="Seah K."/>
            <person name="Emmerich C."/>
        </authorList>
    </citation>
    <scope>NUCLEOTIDE SEQUENCE</scope>
    <source>
        <strain evidence="1">DP1</strain>
    </source>
</reference>
<organism evidence="1 2">
    <name type="scientific">Euplotes crassus</name>
    <dbReference type="NCBI Taxonomy" id="5936"/>
    <lineage>
        <taxon>Eukaryota</taxon>
        <taxon>Sar</taxon>
        <taxon>Alveolata</taxon>
        <taxon>Ciliophora</taxon>
        <taxon>Intramacronucleata</taxon>
        <taxon>Spirotrichea</taxon>
        <taxon>Hypotrichia</taxon>
        <taxon>Euplotida</taxon>
        <taxon>Euplotidae</taxon>
        <taxon>Moneuplotes</taxon>
    </lineage>
</organism>
<accession>A0AAD1XIY1</accession>
<dbReference type="EMBL" id="CAMPGE010014770">
    <property type="protein sequence ID" value="CAI2373420.1"/>
    <property type="molecule type" value="Genomic_DNA"/>
</dbReference>
<evidence type="ECO:0000313" key="1">
    <source>
        <dbReference type="EMBL" id="CAI2373420.1"/>
    </source>
</evidence>
<dbReference type="Proteomes" id="UP001295684">
    <property type="component" value="Unassembled WGS sequence"/>
</dbReference>